<sequence>MKADQAVEHSEGTMRGLVLMESLTDGQLPMPMPAVMVRRYPHLLGGTLPVQIAELAVTRHRVLAVAMQVAQVLLPKRFYAHFLDDERMYVAFPNCVVVIGRDDPASADTARAVGALFDIPAVQMRFEEMFVNDHPDSPRAEAA</sequence>
<evidence type="ECO:0008006" key="3">
    <source>
        <dbReference type="Google" id="ProtNLM"/>
    </source>
</evidence>
<dbReference type="EMBL" id="BOOZ01000057">
    <property type="protein sequence ID" value="GIJ12602.1"/>
    <property type="molecule type" value="Genomic_DNA"/>
</dbReference>
<gene>
    <name evidence="1" type="ORF">Van01_58160</name>
</gene>
<evidence type="ECO:0000313" key="2">
    <source>
        <dbReference type="Proteomes" id="UP000647017"/>
    </source>
</evidence>
<evidence type="ECO:0000313" key="1">
    <source>
        <dbReference type="EMBL" id="GIJ12602.1"/>
    </source>
</evidence>
<keyword evidence="2" id="KW-1185">Reference proteome</keyword>
<dbReference type="Proteomes" id="UP000647017">
    <property type="component" value="Unassembled WGS sequence"/>
</dbReference>
<organism evidence="1 2">
    <name type="scientific">Micromonospora andamanensis</name>
    <dbReference type="NCBI Taxonomy" id="1287068"/>
    <lineage>
        <taxon>Bacteria</taxon>
        <taxon>Bacillati</taxon>
        <taxon>Actinomycetota</taxon>
        <taxon>Actinomycetes</taxon>
        <taxon>Micromonosporales</taxon>
        <taxon>Micromonosporaceae</taxon>
        <taxon>Micromonospora</taxon>
    </lineage>
</organism>
<proteinExistence type="predicted"/>
<accession>A0ABQ4I3X7</accession>
<protein>
    <recommendedName>
        <fullName evidence="3">DUF5753 domain-containing protein</fullName>
    </recommendedName>
</protein>
<name>A0ABQ4I3X7_9ACTN</name>
<comment type="caution">
    <text evidence="1">The sequence shown here is derived from an EMBL/GenBank/DDBJ whole genome shotgun (WGS) entry which is preliminary data.</text>
</comment>
<reference evidence="1 2" key="1">
    <citation type="submission" date="2021-01" db="EMBL/GenBank/DDBJ databases">
        <title>Whole genome shotgun sequence of Verrucosispora andamanensis NBRC 109075.</title>
        <authorList>
            <person name="Komaki H."/>
            <person name="Tamura T."/>
        </authorList>
    </citation>
    <scope>NUCLEOTIDE SEQUENCE [LARGE SCALE GENOMIC DNA]</scope>
    <source>
        <strain evidence="1 2">NBRC 109075</strain>
    </source>
</reference>
<dbReference type="RefSeq" id="WP_204014334.1">
    <property type="nucleotide sequence ID" value="NZ_BOOZ01000057.1"/>
</dbReference>